<dbReference type="Proteomes" id="UP001172756">
    <property type="component" value="Unassembled WGS sequence"/>
</dbReference>
<sequence length="92" mass="10061">MAVASERIIERAQDDFGATAAQVLTRLERLGVGHEVDAERVQAAVLLVARGNRVMLDDALEHARDDWRDLLDRAGLAGEGWRARLDEALGLG</sequence>
<evidence type="ECO:0000313" key="3">
    <source>
        <dbReference type="Proteomes" id="UP001172737"/>
    </source>
</evidence>
<organism evidence="2 3">
    <name type="scientific">Demequina lignilytica</name>
    <dbReference type="NCBI Taxonomy" id="3051663"/>
    <lineage>
        <taxon>Bacteria</taxon>
        <taxon>Bacillati</taxon>
        <taxon>Actinomycetota</taxon>
        <taxon>Actinomycetes</taxon>
        <taxon>Micrococcales</taxon>
        <taxon>Demequinaceae</taxon>
        <taxon>Demequina</taxon>
    </lineage>
</organism>
<gene>
    <name evidence="1" type="ORF">QQ002_10240</name>
    <name evidence="2" type="ORF">QQX10_03565</name>
</gene>
<dbReference type="RefSeq" id="WP_301118312.1">
    <property type="nucleotide sequence ID" value="NZ_JAUHPX010000002.1"/>
</dbReference>
<reference evidence="1 4" key="2">
    <citation type="submission" date="2023-06" db="EMBL/GenBank/DDBJ databases">
        <title>SYSU T0a273.</title>
        <authorList>
            <person name="Gao L."/>
            <person name="Fang B.-Z."/>
            <person name="Li W.-J."/>
        </authorList>
    </citation>
    <scope>NUCLEOTIDE SEQUENCE [LARGE SCALE GENOMIC DNA]</scope>
    <source>
        <strain evidence="1 4">SYSU T0a273</strain>
    </source>
</reference>
<evidence type="ECO:0000313" key="4">
    <source>
        <dbReference type="Proteomes" id="UP001172756"/>
    </source>
</evidence>
<keyword evidence="3" id="KW-1185">Reference proteome</keyword>
<reference evidence="2" key="1">
    <citation type="submission" date="2023-06" db="EMBL/GenBank/DDBJ databases">
        <title>Sysu t00039.</title>
        <authorList>
            <person name="Gao L."/>
            <person name="Fang B.-Z."/>
            <person name="Li W.-J."/>
        </authorList>
    </citation>
    <scope>NUCLEOTIDE SEQUENCE</scope>
    <source>
        <strain evidence="2">SYSU T00039</strain>
    </source>
</reference>
<proteinExistence type="predicted"/>
<dbReference type="EMBL" id="JAUHQB010000007">
    <property type="protein sequence ID" value="MDN4483915.1"/>
    <property type="molecule type" value="Genomic_DNA"/>
</dbReference>
<evidence type="ECO:0000313" key="1">
    <source>
        <dbReference type="EMBL" id="MDN4483915.1"/>
    </source>
</evidence>
<protein>
    <submittedName>
        <fullName evidence="2">Uncharacterized protein</fullName>
    </submittedName>
</protein>
<evidence type="ECO:0000313" key="2">
    <source>
        <dbReference type="EMBL" id="MDN4487240.1"/>
    </source>
</evidence>
<dbReference type="Proteomes" id="UP001172737">
    <property type="component" value="Unassembled WGS sequence"/>
</dbReference>
<dbReference type="EMBL" id="JAUHPX010000002">
    <property type="protein sequence ID" value="MDN4487240.1"/>
    <property type="molecule type" value="Genomic_DNA"/>
</dbReference>
<dbReference type="AlphaFoldDB" id="A0AAW7M2N4"/>
<accession>A0AAW7M2N4</accession>
<comment type="caution">
    <text evidence="2">The sequence shown here is derived from an EMBL/GenBank/DDBJ whole genome shotgun (WGS) entry which is preliminary data.</text>
</comment>
<name>A0AAW7M2N4_9MICO</name>